<feature type="binding site" evidence="7">
    <location>
        <position position="307"/>
    </location>
    <ligand>
        <name>Fe(3+)</name>
        <dbReference type="ChEBI" id="CHEBI:29034"/>
    </ligand>
</feature>
<keyword evidence="10" id="KW-1185">Reference proteome</keyword>
<comment type="catalytic activity">
    <reaction evidence="7">
        <text>4-imidazolone-5-propanoate + H2O = N-formimidoyl-L-glutamate</text>
        <dbReference type="Rhea" id="RHEA:23660"/>
        <dbReference type="ChEBI" id="CHEBI:15377"/>
        <dbReference type="ChEBI" id="CHEBI:58928"/>
        <dbReference type="ChEBI" id="CHEBI:77893"/>
        <dbReference type="EC" id="3.5.2.7"/>
    </reaction>
</comment>
<dbReference type="NCBIfam" id="TIGR01224">
    <property type="entry name" value="hutI"/>
    <property type="match status" value="1"/>
</dbReference>
<feature type="binding site" evidence="7">
    <location>
        <position position="132"/>
    </location>
    <ligand>
        <name>N-formimidoyl-L-glutamate</name>
        <dbReference type="ChEBI" id="CHEBI:58928"/>
    </ligand>
</feature>
<dbReference type="GO" id="GO:0019557">
    <property type="term" value="P:L-histidine catabolic process to glutamate and formate"/>
    <property type="evidence" value="ECO:0007669"/>
    <property type="project" value="UniProtKB-UniPathway"/>
</dbReference>
<feature type="binding site" evidence="7">
    <location>
        <position position="309"/>
    </location>
    <ligand>
        <name>N-formimidoyl-L-glutamate</name>
        <dbReference type="ChEBI" id="CHEBI:58928"/>
    </ligand>
</feature>
<feature type="binding site" evidence="7">
    <location>
        <position position="307"/>
    </location>
    <ligand>
        <name>Zn(2+)</name>
        <dbReference type="ChEBI" id="CHEBI:29105"/>
    </ligand>
</feature>
<dbReference type="InterPro" id="IPR006680">
    <property type="entry name" value="Amidohydro-rel"/>
</dbReference>
<comment type="caution">
    <text evidence="9">The sequence shown here is derived from an EMBL/GenBank/DDBJ whole genome shotgun (WGS) entry which is preliminary data.</text>
</comment>
<dbReference type="GO" id="GO:0019556">
    <property type="term" value="P:L-histidine catabolic process to glutamate and formamide"/>
    <property type="evidence" value="ECO:0007669"/>
    <property type="project" value="UniProtKB-UniRule"/>
</dbReference>
<feature type="binding site" evidence="7">
    <location>
        <position position="312"/>
    </location>
    <ligand>
        <name>4-imidazolone-5-propanoate</name>
        <dbReference type="ChEBI" id="CHEBI:77893"/>
    </ligand>
</feature>
<dbReference type="AlphaFoldDB" id="A0A7Z0D559"/>
<dbReference type="UniPathway" id="UPA00379">
    <property type="reaction ID" value="UER00551"/>
</dbReference>
<accession>A0A7Z0D559</accession>
<comment type="function">
    <text evidence="7">Catalyzes the hydrolytic cleavage of the carbon-nitrogen bond in imidazolone-5-propanoate to yield N-formimidoyl-L-glutamate. It is the third step in the universal histidine degradation pathway.</text>
</comment>
<feature type="binding site" evidence="7">
    <location>
        <position position="223"/>
    </location>
    <ligand>
        <name>4-imidazolone-5-propanoate</name>
        <dbReference type="ChEBI" id="CHEBI:77893"/>
    </ligand>
</feature>
<keyword evidence="5 7" id="KW-0862">Zinc</keyword>
<dbReference type="GO" id="GO:0005506">
    <property type="term" value="F:iron ion binding"/>
    <property type="evidence" value="ECO:0007669"/>
    <property type="project" value="UniProtKB-UniRule"/>
</dbReference>
<evidence type="ECO:0000256" key="1">
    <source>
        <dbReference type="ARBA" id="ARBA00012864"/>
    </source>
</evidence>
<dbReference type="GO" id="GO:0050480">
    <property type="term" value="F:imidazolonepropionase activity"/>
    <property type="evidence" value="ECO:0007669"/>
    <property type="project" value="UniProtKB-UniRule"/>
</dbReference>
<dbReference type="Pfam" id="PF01979">
    <property type="entry name" value="Amidohydro_1"/>
    <property type="match status" value="1"/>
</dbReference>
<feature type="binding site" evidence="7">
    <location>
        <position position="132"/>
    </location>
    <ligand>
        <name>4-imidazolone-5-propanoate</name>
        <dbReference type="ChEBI" id="CHEBI:77893"/>
    </ligand>
</feature>
<comment type="pathway">
    <text evidence="7">Amino-acid degradation; L-histidine degradation into L-glutamate; N-formimidoyl-L-glutamate from L-histidine: step 3/3.</text>
</comment>
<organism evidence="9 10">
    <name type="scientific">Spelaeicoccus albus</name>
    <dbReference type="NCBI Taxonomy" id="1280376"/>
    <lineage>
        <taxon>Bacteria</taxon>
        <taxon>Bacillati</taxon>
        <taxon>Actinomycetota</taxon>
        <taxon>Actinomycetes</taxon>
        <taxon>Micrococcales</taxon>
        <taxon>Brevibacteriaceae</taxon>
        <taxon>Spelaeicoccus</taxon>
    </lineage>
</organism>
<feature type="binding site" evidence="7">
    <location>
        <position position="65"/>
    </location>
    <ligand>
        <name>Fe(3+)</name>
        <dbReference type="ChEBI" id="CHEBI:29034"/>
    </ligand>
</feature>
<sequence length="406" mass="42042">MTSTLITHIGELTTMDDDDRQLTDAAVVLDGGTFAWVGRAADAPAADERHDAAGRAALPGWVDSHSHLIFAGDRSAEFEARMAGADYAAGGIGVTVDATRKATDDQLRAGAARLIDEARRQGTTAMEIKTGYGLDVDTEVRLATIAGEFGDEVTFLGAHLVPAGSNADEYTNLVAGPMLDAVAPHAGWIDVFCERGAFTTEQSRRVLEAGRAKGLGLRVHGNQLGPGDGIALAAELGAASVDHCNYLSDADIDALAGTWDDARGGRSAGPHGTVATLLPACDLSTRQPFGPARELVDAGVEVALAANCNPGSSFTTSMPFVVATAVLQMKLTLREALRAATRGGAVALRRDTSSGTPRPLGSVAVGCRADLQLLDAPSAVHLAYRPGVPLTADVWRAGVRVAGSVR</sequence>
<feature type="binding site" evidence="7">
    <location>
        <position position="220"/>
    </location>
    <ligand>
        <name>Fe(3+)</name>
        <dbReference type="ChEBI" id="CHEBI:29034"/>
    </ligand>
</feature>
<evidence type="ECO:0000256" key="6">
    <source>
        <dbReference type="ARBA" id="ARBA00023004"/>
    </source>
</evidence>
<dbReference type="EMBL" id="JACBZP010000001">
    <property type="protein sequence ID" value="NYI69055.1"/>
    <property type="molecule type" value="Genomic_DNA"/>
</dbReference>
<feature type="binding site" evidence="7">
    <location>
        <position position="220"/>
    </location>
    <ligand>
        <name>Zn(2+)</name>
        <dbReference type="ChEBI" id="CHEBI:29105"/>
    </ligand>
</feature>
<feature type="binding site" evidence="7">
    <location>
        <position position="67"/>
    </location>
    <ligand>
        <name>Fe(3+)</name>
        <dbReference type="ChEBI" id="CHEBI:29034"/>
    </ligand>
</feature>
<keyword evidence="7" id="KW-0963">Cytoplasm</keyword>
<gene>
    <name evidence="7" type="primary">hutI</name>
    <name evidence="9" type="ORF">BJY26_003361</name>
</gene>
<keyword evidence="2 7" id="KW-0479">Metal-binding</keyword>
<comment type="similarity">
    <text evidence="7">Belongs to the metallo-dependent hydrolases superfamily. HutI family.</text>
</comment>
<feature type="binding site" evidence="7">
    <location>
        <position position="311"/>
    </location>
    <ligand>
        <name>N-formimidoyl-L-glutamate</name>
        <dbReference type="ChEBI" id="CHEBI:58928"/>
    </ligand>
</feature>
<evidence type="ECO:0000259" key="8">
    <source>
        <dbReference type="Pfam" id="PF01979"/>
    </source>
</evidence>
<dbReference type="GO" id="GO:0008270">
    <property type="term" value="F:zinc ion binding"/>
    <property type="evidence" value="ECO:0007669"/>
    <property type="project" value="UniProtKB-UniRule"/>
</dbReference>
<feature type="binding site" evidence="7">
    <location>
        <position position="67"/>
    </location>
    <ligand>
        <name>Zn(2+)</name>
        <dbReference type="ChEBI" id="CHEBI:29105"/>
    </ligand>
</feature>
<dbReference type="InterPro" id="IPR005920">
    <property type="entry name" value="HutI"/>
</dbReference>
<feature type="binding site" evidence="7">
    <location>
        <position position="74"/>
    </location>
    <ligand>
        <name>4-imidazolone-5-propanoate</name>
        <dbReference type="ChEBI" id="CHEBI:77893"/>
    </ligand>
</feature>
<comment type="cofactor">
    <cofactor evidence="7">
        <name>Zn(2+)</name>
        <dbReference type="ChEBI" id="CHEBI:29105"/>
    </cofactor>
    <cofactor evidence="7">
        <name>Fe(3+)</name>
        <dbReference type="ChEBI" id="CHEBI:29034"/>
    </cofactor>
    <text evidence="7">Binds 1 zinc or iron ion per subunit.</text>
</comment>
<comment type="subcellular location">
    <subcellularLocation>
        <location evidence="7">Cytoplasm</location>
    </subcellularLocation>
</comment>
<evidence type="ECO:0000256" key="2">
    <source>
        <dbReference type="ARBA" id="ARBA00022723"/>
    </source>
</evidence>
<dbReference type="SUPFAM" id="SSF51338">
    <property type="entry name" value="Composite domain of metallo-dependent hydrolases"/>
    <property type="match status" value="1"/>
</dbReference>
<evidence type="ECO:0000313" key="9">
    <source>
        <dbReference type="EMBL" id="NYI69055.1"/>
    </source>
</evidence>
<dbReference type="HAMAP" id="MF_00372">
    <property type="entry name" value="HutI"/>
    <property type="match status" value="1"/>
</dbReference>
<evidence type="ECO:0000256" key="7">
    <source>
        <dbReference type="HAMAP-Rule" id="MF_00372"/>
    </source>
</evidence>
<protein>
    <recommendedName>
        <fullName evidence="1 7">Imidazolonepropionase</fullName>
        <ecNumber evidence="1 7">3.5.2.7</ecNumber>
    </recommendedName>
    <alternativeName>
        <fullName evidence="7">Imidazolone-5-propionate hydrolase</fullName>
    </alternativeName>
</protein>
<evidence type="ECO:0000256" key="5">
    <source>
        <dbReference type="ARBA" id="ARBA00022833"/>
    </source>
</evidence>
<keyword evidence="3 7" id="KW-0378">Hydrolase</keyword>
<keyword evidence="6 7" id="KW-0408">Iron</keyword>
<proteinExistence type="inferred from homology"/>
<dbReference type="SUPFAM" id="SSF51556">
    <property type="entry name" value="Metallo-dependent hydrolases"/>
    <property type="match status" value="1"/>
</dbReference>
<dbReference type="InterPro" id="IPR032466">
    <property type="entry name" value="Metal_Hydrolase"/>
</dbReference>
<name>A0A7Z0D559_9MICO</name>
<reference evidence="9 10" key="1">
    <citation type="submission" date="2020-07" db="EMBL/GenBank/DDBJ databases">
        <title>Sequencing the genomes of 1000 actinobacteria strains.</title>
        <authorList>
            <person name="Klenk H.-P."/>
        </authorList>
    </citation>
    <scope>NUCLEOTIDE SEQUENCE [LARGE SCALE GENOMIC DNA]</scope>
    <source>
        <strain evidence="9 10">DSM 26341</strain>
    </source>
</reference>
<dbReference type="Proteomes" id="UP000539111">
    <property type="component" value="Unassembled WGS sequence"/>
</dbReference>
<evidence type="ECO:0000256" key="3">
    <source>
        <dbReference type="ARBA" id="ARBA00022801"/>
    </source>
</evidence>
<dbReference type="Gene3D" id="3.20.20.140">
    <property type="entry name" value="Metal-dependent hydrolases"/>
    <property type="match status" value="1"/>
</dbReference>
<keyword evidence="4 7" id="KW-0369">Histidine metabolism</keyword>
<dbReference type="PANTHER" id="PTHR42752:SF1">
    <property type="entry name" value="IMIDAZOLONEPROPIONASE-RELATED"/>
    <property type="match status" value="1"/>
</dbReference>
<dbReference type="GO" id="GO:0005737">
    <property type="term" value="C:cytoplasm"/>
    <property type="evidence" value="ECO:0007669"/>
    <property type="project" value="UniProtKB-SubCell"/>
</dbReference>
<feature type="binding site" evidence="7">
    <location>
        <position position="159"/>
    </location>
    <ligand>
        <name>4-imidazolone-5-propanoate</name>
        <dbReference type="ChEBI" id="CHEBI:77893"/>
    </ligand>
</feature>
<dbReference type="Gene3D" id="2.30.40.10">
    <property type="entry name" value="Urease, subunit C, domain 1"/>
    <property type="match status" value="1"/>
</dbReference>
<dbReference type="PANTHER" id="PTHR42752">
    <property type="entry name" value="IMIDAZOLONEPROPIONASE"/>
    <property type="match status" value="1"/>
</dbReference>
<dbReference type="InterPro" id="IPR011059">
    <property type="entry name" value="Metal-dep_hydrolase_composite"/>
</dbReference>
<feature type="binding site" evidence="7">
    <location>
        <position position="65"/>
    </location>
    <ligand>
        <name>Zn(2+)</name>
        <dbReference type="ChEBI" id="CHEBI:29105"/>
    </ligand>
</feature>
<evidence type="ECO:0000313" key="10">
    <source>
        <dbReference type="Proteomes" id="UP000539111"/>
    </source>
</evidence>
<evidence type="ECO:0000256" key="4">
    <source>
        <dbReference type="ARBA" id="ARBA00022808"/>
    </source>
</evidence>
<dbReference type="EC" id="3.5.2.7" evidence="1 7"/>
<feature type="domain" description="Amidohydrolase-related" evidence="8">
    <location>
        <begin position="57"/>
        <end position="381"/>
    </location>
</feature>